<feature type="domain" description="NAD-dependent epimerase/dehydratase" evidence="3">
    <location>
        <begin position="4"/>
        <end position="240"/>
    </location>
</feature>
<dbReference type="InterPro" id="IPR001509">
    <property type="entry name" value="Epimerase_deHydtase"/>
</dbReference>
<dbReference type="RefSeq" id="WP_382166872.1">
    <property type="nucleotide sequence ID" value="NZ_JBHTBR010000004.1"/>
</dbReference>
<keyword evidence="5" id="KW-1185">Reference proteome</keyword>
<evidence type="ECO:0000313" key="4">
    <source>
        <dbReference type="EMBL" id="MFC7291634.1"/>
    </source>
</evidence>
<dbReference type="Gene3D" id="3.90.25.10">
    <property type="entry name" value="UDP-galactose 4-epimerase, domain 1"/>
    <property type="match status" value="1"/>
</dbReference>
<comment type="caution">
    <text evidence="4">The sequence shown here is derived from an EMBL/GenBank/DDBJ whole genome shotgun (WGS) entry which is preliminary data.</text>
</comment>
<accession>A0ABW2IL09</accession>
<dbReference type="Pfam" id="PF01370">
    <property type="entry name" value="Epimerase"/>
    <property type="match status" value="1"/>
</dbReference>
<dbReference type="SUPFAM" id="SSF51735">
    <property type="entry name" value="NAD(P)-binding Rossmann-fold domains"/>
    <property type="match status" value="1"/>
</dbReference>
<protein>
    <submittedName>
        <fullName evidence="4">NAD-dependent epimerase/dehydratase family protein</fullName>
    </submittedName>
</protein>
<reference evidence="5" key="1">
    <citation type="journal article" date="2019" name="Int. J. Syst. Evol. Microbiol.">
        <title>The Global Catalogue of Microorganisms (GCM) 10K type strain sequencing project: providing services to taxonomists for standard genome sequencing and annotation.</title>
        <authorList>
            <consortium name="The Broad Institute Genomics Platform"/>
            <consortium name="The Broad Institute Genome Sequencing Center for Infectious Disease"/>
            <person name="Wu L."/>
            <person name="Ma J."/>
        </authorList>
    </citation>
    <scope>NUCLEOTIDE SEQUENCE [LARGE SCALE GENOMIC DNA]</scope>
    <source>
        <strain evidence="5">CCUG 51308</strain>
    </source>
</reference>
<comment type="similarity">
    <text evidence="2">Belongs to the NAD(P)-dependent epimerase/dehydratase family.</text>
</comment>
<evidence type="ECO:0000256" key="2">
    <source>
        <dbReference type="ARBA" id="ARBA00007637"/>
    </source>
</evidence>
<name>A0ABW2IL09_9PROT</name>
<evidence type="ECO:0000256" key="1">
    <source>
        <dbReference type="ARBA" id="ARBA00005125"/>
    </source>
</evidence>
<dbReference type="InterPro" id="IPR036291">
    <property type="entry name" value="NAD(P)-bd_dom_sf"/>
</dbReference>
<proteinExistence type="inferred from homology"/>
<sequence length="344" mass="37265">MRLFVSGGCGFVGSSLVRQAVSLGINIFNVDTRNTPQGAPQLEGSNNAKCYSQLIGDVTDSIMLSALLREFKPHALIHCAGGIQQKKGTTTTQGATATIGVLDAVQSYFANLTDEAKKEFRFIIPFDTSVFGSLDIHKAEFSGMHPINPQTILGGRAALDIALIQGWANETHIPIIYAGASALYGSWQQAEAYIPSTIRQALNHQSISIPRAQDTLDWLHIDDFANGLLQTAIKGEQNKTYLFSARSERRNIDIANNVATILDGLLPTSQGESYRTRLQEENSLPPLRCALDSTPAETKLGWHAKQNLLMGLRENVAWHLNQMPAAHKEKAANGGSPTSGLAAE</sequence>
<dbReference type="Gene3D" id="3.40.50.720">
    <property type="entry name" value="NAD(P)-binding Rossmann-like Domain"/>
    <property type="match status" value="1"/>
</dbReference>
<gene>
    <name evidence="4" type="ORF">ACFQS8_08405</name>
</gene>
<evidence type="ECO:0000259" key="3">
    <source>
        <dbReference type="Pfam" id="PF01370"/>
    </source>
</evidence>
<dbReference type="PANTHER" id="PTHR43000">
    <property type="entry name" value="DTDP-D-GLUCOSE 4,6-DEHYDRATASE-RELATED"/>
    <property type="match status" value="1"/>
</dbReference>
<evidence type="ECO:0000313" key="5">
    <source>
        <dbReference type="Proteomes" id="UP001596492"/>
    </source>
</evidence>
<dbReference type="EMBL" id="JBHTBR010000004">
    <property type="protein sequence ID" value="MFC7291634.1"/>
    <property type="molecule type" value="Genomic_DNA"/>
</dbReference>
<comment type="pathway">
    <text evidence="1">Bacterial outer membrane biogenesis; LPS O-antigen biosynthesis.</text>
</comment>
<organism evidence="4 5">
    <name type="scientific">Hirschia litorea</name>
    <dbReference type="NCBI Taxonomy" id="1199156"/>
    <lineage>
        <taxon>Bacteria</taxon>
        <taxon>Pseudomonadati</taxon>
        <taxon>Pseudomonadota</taxon>
        <taxon>Alphaproteobacteria</taxon>
        <taxon>Hyphomonadales</taxon>
        <taxon>Hyphomonadaceae</taxon>
        <taxon>Hirschia</taxon>
    </lineage>
</organism>
<dbReference type="Proteomes" id="UP001596492">
    <property type="component" value="Unassembled WGS sequence"/>
</dbReference>